<dbReference type="GO" id="GO:0043565">
    <property type="term" value="F:sequence-specific DNA binding"/>
    <property type="evidence" value="ECO:0007669"/>
    <property type="project" value="InterPro"/>
</dbReference>
<keyword evidence="4" id="KW-0812">Transmembrane</keyword>
<dbReference type="InterPro" id="IPR020449">
    <property type="entry name" value="Tscrpt_reg_AraC-type_HTH"/>
</dbReference>
<dbReference type="PRINTS" id="PR00032">
    <property type="entry name" value="HTHARAC"/>
</dbReference>
<sequence length="756" mass="87250">MLRLRLKFLLQNKQTRLILLLTLCLSLLITAIGLFSYSRYRQELDSELNTPNIELLQINLDVTNRAFRESDNKAVDASFQPDVLEYIRQGANADPALVSRVQQYLHTVSAGRDIQSIDIIRFDDHSLISSTAGYHTWQNAPDRTWTGWIEHIHNKPLLIERRWQGTDREQGETELLSLSRPVRTGNQVTGAVLVNLDYDRFFSNFYIHLSSSQYVYDLDGRLIYPKLDRSVPAAGMQKVLDELGVQPYAYVQLNGQSYMANQTFSDVTGWRLVSLVPTEQLLKNVKLARNMMLLLSLISILIGCAAIYSYSYAAFRPLRRINRLLHPEDPDSRQSLYDLEPVIGKLVGDFHSKALVAERSLPELRIKYVQDVLHRSIGPQEMNSKWEQYFQDWQPGPLLILIISIDRYDTWAASYSESDRMLLKYALHNMMAEILEPHWRTAGITGEQDRLIWMVQPRLAQDHDERRIQLHQDLQRMMTIASEHLRLSLSAGVGSEMMHISEAPLSYQQADTALSRRLYQGYGQILEYDHASSPESAASQNDPPLPDDHWRRELLQCVEQGDADTALIWLRRWCTAAREQESSPSTIRLLIHRSLEQLVEMAAQQHLSLPPEMANYHQHLLSTMNLDDIEELITRTLIHLTGQMDIRRDSREHLLVERIKQYMLEHLSDNIGLPDVAEYVQLSVSSVSMLFKEQTGSTIYDYLTRLRLDRACELLRHSNLKIADIAAQVGYQNENSFIRTFRKHKSITPGKYREQG</sequence>
<dbReference type="Pfam" id="PF12833">
    <property type="entry name" value="HTH_18"/>
    <property type="match status" value="1"/>
</dbReference>
<keyword evidence="2" id="KW-0238">DNA-binding</keyword>
<dbReference type="STRING" id="1616788.AR543_00645"/>
<dbReference type="PROSITE" id="PS01124">
    <property type="entry name" value="HTH_ARAC_FAMILY_2"/>
    <property type="match status" value="1"/>
</dbReference>
<dbReference type="InterPro" id="IPR018060">
    <property type="entry name" value="HTH_AraC"/>
</dbReference>
<evidence type="ECO:0000256" key="3">
    <source>
        <dbReference type="ARBA" id="ARBA00023163"/>
    </source>
</evidence>
<evidence type="ECO:0000259" key="5">
    <source>
        <dbReference type="PROSITE" id="PS01124"/>
    </source>
</evidence>
<name>A0A172ZB13_9BACL</name>
<proteinExistence type="predicted"/>
<protein>
    <submittedName>
        <fullName evidence="6">AraC family transcriptional regulator</fullName>
    </submittedName>
</protein>
<dbReference type="EMBL" id="CP013023">
    <property type="protein sequence ID" value="ANF94683.1"/>
    <property type="molecule type" value="Genomic_DNA"/>
</dbReference>
<dbReference type="Gene3D" id="1.10.10.60">
    <property type="entry name" value="Homeodomain-like"/>
    <property type="match status" value="2"/>
</dbReference>
<dbReference type="OrthoDB" id="2644435at2"/>
<keyword evidence="3" id="KW-0804">Transcription</keyword>
<gene>
    <name evidence="6" type="ORF">AR543_00645</name>
</gene>
<dbReference type="SMART" id="SM00342">
    <property type="entry name" value="HTH_ARAC"/>
    <property type="match status" value="1"/>
</dbReference>
<dbReference type="Proteomes" id="UP000078148">
    <property type="component" value="Chromosome"/>
</dbReference>
<dbReference type="Pfam" id="PF17853">
    <property type="entry name" value="GGDEF_2"/>
    <property type="match status" value="1"/>
</dbReference>
<keyword evidence="1" id="KW-0805">Transcription regulation</keyword>
<reference evidence="6 7" key="2">
    <citation type="journal article" date="2016" name="Int. J. Syst. Evol. Microbiol.">
        <title>Paenibacillus bovis sp. nov., isolated from raw yak (Bos grunniens) milk.</title>
        <authorList>
            <person name="Gao C."/>
            <person name="Han J."/>
            <person name="Liu Z."/>
            <person name="Xu X."/>
            <person name="Hang F."/>
            <person name="Wu Z."/>
        </authorList>
    </citation>
    <scope>NUCLEOTIDE SEQUENCE [LARGE SCALE GENOMIC DNA]</scope>
    <source>
        <strain evidence="6 7">BD3526</strain>
    </source>
</reference>
<feature type="transmembrane region" description="Helical" evidence="4">
    <location>
        <begin position="291"/>
        <end position="315"/>
    </location>
</feature>
<evidence type="ECO:0000256" key="2">
    <source>
        <dbReference type="ARBA" id="ARBA00023125"/>
    </source>
</evidence>
<dbReference type="InterPro" id="IPR041522">
    <property type="entry name" value="CdaR_GGDEF"/>
</dbReference>
<dbReference type="PROSITE" id="PS00041">
    <property type="entry name" value="HTH_ARAC_FAMILY_1"/>
    <property type="match status" value="1"/>
</dbReference>
<dbReference type="InterPro" id="IPR009057">
    <property type="entry name" value="Homeodomain-like_sf"/>
</dbReference>
<keyword evidence="7" id="KW-1185">Reference proteome</keyword>
<keyword evidence="4" id="KW-1133">Transmembrane helix</keyword>
<dbReference type="GO" id="GO:0003700">
    <property type="term" value="F:DNA-binding transcription factor activity"/>
    <property type="evidence" value="ECO:0007669"/>
    <property type="project" value="InterPro"/>
</dbReference>
<dbReference type="SUPFAM" id="SSF46689">
    <property type="entry name" value="Homeodomain-like"/>
    <property type="match status" value="2"/>
</dbReference>
<organism evidence="6 7">
    <name type="scientific">Paenibacillus bovis</name>
    <dbReference type="NCBI Taxonomy" id="1616788"/>
    <lineage>
        <taxon>Bacteria</taxon>
        <taxon>Bacillati</taxon>
        <taxon>Bacillota</taxon>
        <taxon>Bacilli</taxon>
        <taxon>Bacillales</taxon>
        <taxon>Paenibacillaceae</taxon>
        <taxon>Paenibacillus</taxon>
    </lineage>
</organism>
<dbReference type="PANTHER" id="PTHR43280:SF2">
    <property type="entry name" value="HTH-TYPE TRANSCRIPTIONAL REGULATOR EXSA"/>
    <property type="match status" value="1"/>
</dbReference>
<evidence type="ECO:0000256" key="4">
    <source>
        <dbReference type="SAM" id="Phobius"/>
    </source>
</evidence>
<dbReference type="InterPro" id="IPR018062">
    <property type="entry name" value="HTH_AraC-typ_CS"/>
</dbReference>
<keyword evidence="4" id="KW-0472">Membrane</keyword>
<evidence type="ECO:0000313" key="7">
    <source>
        <dbReference type="Proteomes" id="UP000078148"/>
    </source>
</evidence>
<dbReference type="PANTHER" id="PTHR43280">
    <property type="entry name" value="ARAC-FAMILY TRANSCRIPTIONAL REGULATOR"/>
    <property type="match status" value="1"/>
</dbReference>
<evidence type="ECO:0000256" key="1">
    <source>
        <dbReference type="ARBA" id="ARBA00023015"/>
    </source>
</evidence>
<feature type="domain" description="HTH araC/xylS-type" evidence="5">
    <location>
        <begin position="657"/>
        <end position="755"/>
    </location>
</feature>
<reference evidence="7" key="1">
    <citation type="submission" date="2015-10" db="EMBL/GenBank/DDBJ databases">
        <title>Genome of Paenibacillus bovis sp. nov.</title>
        <authorList>
            <person name="Wu Z."/>
            <person name="Gao C."/>
            <person name="Liu Z."/>
            <person name="Zheng H."/>
        </authorList>
    </citation>
    <scope>NUCLEOTIDE SEQUENCE [LARGE SCALE GENOMIC DNA]</scope>
    <source>
        <strain evidence="7">BD3526</strain>
    </source>
</reference>
<dbReference type="AlphaFoldDB" id="A0A172ZB13"/>
<accession>A0A172ZB13</accession>
<dbReference type="KEGG" id="pbv:AR543_00645"/>
<evidence type="ECO:0000313" key="6">
    <source>
        <dbReference type="EMBL" id="ANF94683.1"/>
    </source>
</evidence>